<dbReference type="InterPro" id="IPR051049">
    <property type="entry name" value="Dienelactone_hydrolase-like"/>
</dbReference>
<evidence type="ECO:0000259" key="1">
    <source>
        <dbReference type="Pfam" id="PF01738"/>
    </source>
</evidence>
<dbReference type="Gene3D" id="3.40.50.1820">
    <property type="entry name" value="alpha/beta hydrolase"/>
    <property type="match status" value="1"/>
</dbReference>
<dbReference type="PANTHER" id="PTHR46623">
    <property type="entry name" value="CARBOXYMETHYLENEBUTENOLIDASE-RELATED"/>
    <property type="match status" value="1"/>
</dbReference>
<comment type="caution">
    <text evidence="2">The sequence shown here is derived from an EMBL/GenBank/DDBJ whole genome shotgun (WGS) entry which is preliminary data.</text>
</comment>
<reference evidence="2 3" key="1">
    <citation type="submission" date="2019-08" db="EMBL/GenBank/DDBJ databases">
        <authorList>
            <person name="Seo M.-J."/>
        </authorList>
    </citation>
    <scope>NUCLEOTIDE SEQUENCE [LARGE SCALE GENOMIC DNA]</scope>
    <source>
        <strain evidence="2 3">KIGAM108</strain>
    </source>
</reference>
<evidence type="ECO:0000313" key="3">
    <source>
        <dbReference type="Proteomes" id="UP000322791"/>
    </source>
</evidence>
<dbReference type="Proteomes" id="UP000322791">
    <property type="component" value="Unassembled WGS sequence"/>
</dbReference>
<dbReference type="InterPro" id="IPR002925">
    <property type="entry name" value="Dienelactn_hydro"/>
</dbReference>
<proteinExistence type="predicted"/>
<dbReference type="Pfam" id="PF01738">
    <property type="entry name" value="DLH"/>
    <property type="match status" value="1"/>
</dbReference>
<dbReference type="GO" id="GO:0016787">
    <property type="term" value="F:hydrolase activity"/>
    <property type="evidence" value="ECO:0007669"/>
    <property type="project" value="UniProtKB-KW"/>
</dbReference>
<name>A0A5D6V9N5_9BACT</name>
<dbReference type="EMBL" id="VTHL01000004">
    <property type="protein sequence ID" value="TYZ11945.1"/>
    <property type="molecule type" value="Genomic_DNA"/>
</dbReference>
<protein>
    <submittedName>
        <fullName evidence="2">Dienelactone hydrolase family protein</fullName>
    </submittedName>
</protein>
<feature type="domain" description="Dienelactone hydrolase" evidence="1">
    <location>
        <begin position="76"/>
        <end position="286"/>
    </location>
</feature>
<accession>A0A5D6V9N5</accession>
<evidence type="ECO:0000313" key="2">
    <source>
        <dbReference type="EMBL" id="TYZ11945.1"/>
    </source>
</evidence>
<keyword evidence="2" id="KW-0378">Hydrolase</keyword>
<sequence>MDQRIINLFDEYTHAPLSRKDFLDRLVKLTGGTALAAAALAALEPGYAQAATPGDNEKSKLVAEEVTWPGDAGVTMKGLLVHPKDKKKRGAVVVIHENRGLTPHIKDVTQRVAQAGYLALGVDALSVFGGTPANEDEGRTLIGKLDKPQNLNNYLAALRYLRARPESNGRTGCVGFCWGGAMANQLALHDPQLNAAVAYYGTQPEATADLTRIKAHLMLHYAGLDERVNAGKDTYETALKAAGVPFEQFVYEGVNHAFNNDSSPARYNAEAAKLAWERTLRLFKEQLG</sequence>
<dbReference type="PANTHER" id="PTHR46623:SF6">
    <property type="entry name" value="ALPHA_BETA-HYDROLASES SUPERFAMILY PROTEIN"/>
    <property type="match status" value="1"/>
</dbReference>
<organism evidence="2 3">
    <name type="scientific">Hymenobacter lutimineralis</name>
    <dbReference type="NCBI Taxonomy" id="2606448"/>
    <lineage>
        <taxon>Bacteria</taxon>
        <taxon>Pseudomonadati</taxon>
        <taxon>Bacteroidota</taxon>
        <taxon>Cytophagia</taxon>
        <taxon>Cytophagales</taxon>
        <taxon>Hymenobacteraceae</taxon>
        <taxon>Hymenobacter</taxon>
    </lineage>
</organism>
<dbReference type="InterPro" id="IPR029058">
    <property type="entry name" value="AB_hydrolase_fold"/>
</dbReference>
<dbReference type="AlphaFoldDB" id="A0A5D6V9N5"/>
<gene>
    <name evidence="2" type="ORF">FY528_06240</name>
</gene>
<dbReference type="SUPFAM" id="SSF53474">
    <property type="entry name" value="alpha/beta-Hydrolases"/>
    <property type="match status" value="1"/>
</dbReference>
<keyword evidence="3" id="KW-1185">Reference proteome</keyword>
<dbReference type="RefSeq" id="WP_149070124.1">
    <property type="nucleotide sequence ID" value="NZ_VTHL01000004.1"/>
</dbReference>